<proteinExistence type="predicted"/>
<evidence type="ECO:0000313" key="5">
    <source>
        <dbReference type="Proteomes" id="UP000494256"/>
    </source>
</evidence>
<organism evidence="2 4">
    <name type="scientific">Arctia plantaginis</name>
    <name type="common">Wood tiger moth</name>
    <name type="synonym">Phalaena plantaginis</name>
    <dbReference type="NCBI Taxonomy" id="874455"/>
    <lineage>
        <taxon>Eukaryota</taxon>
        <taxon>Metazoa</taxon>
        <taxon>Ecdysozoa</taxon>
        <taxon>Arthropoda</taxon>
        <taxon>Hexapoda</taxon>
        <taxon>Insecta</taxon>
        <taxon>Pterygota</taxon>
        <taxon>Neoptera</taxon>
        <taxon>Endopterygota</taxon>
        <taxon>Lepidoptera</taxon>
        <taxon>Glossata</taxon>
        <taxon>Ditrysia</taxon>
        <taxon>Noctuoidea</taxon>
        <taxon>Erebidae</taxon>
        <taxon>Arctiinae</taxon>
        <taxon>Arctia</taxon>
    </lineage>
</organism>
<accession>A0A8S0ZXH7</accession>
<reference evidence="4 5" key="1">
    <citation type="submission" date="2020-04" db="EMBL/GenBank/DDBJ databases">
        <authorList>
            <person name="Wallbank WR R."/>
            <person name="Pardo Diaz C."/>
            <person name="Kozak K."/>
            <person name="Martin S."/>
            <person name="Jiggins C."/>
            <person name="Moest M."/>
            <person name="Warren A I."/>
            <person name="Byers J.R.P. K."/>
            <person name="Montejo-Kovacevich G."/>
            <person name="Yen C E."/>
        </authorList>
    </citation>
    <scope>NUCLEOTIDE SEQUENCE [LARGE SCALE GENOMIC DNA]</scope>
</reference>
<evidence type="ECO:0000313" key="3">
    <source>
        <dbReference type="EMBL" id="CAB3240112.1"/>
    </source>
</evidence>
<comment type="caution">
    <text evidence="2">The sequence shown here is derived from an EMBL/GenBank/DDBJ whole genome shotgun (WGS) entry which is preliminary data.</text>
</comment>
<feature type="region of interest" description="Disordered" evidence="1">
    <location>
        <begin position="1"/>
        <end position="45"/>
    </location>
</feature>
<dbReference type="AlphaFoldDB" id="A0A8S0ZXH7"/>
<dbReference type="Proteomes" id="UP000494106">
    <property type="component" value="Unassembled WGS sequence"/>
</dbReference>
<dbReference type="Proteomes" id="UP000494256">
    <property type="component" value="Unassembled WGS sequence"/>
</dbReference>
<dbReference type="EMBL" id="CADEBD010000309">
    <property type="protein sequence ID" value="CAB3240112.1"/>
    <property type="molecule type" value="Genomic_DNA"/>
</dbReference>
<keyword evidence="4" id="KW-1185">Reference proteome</keyword>
<protein>
    <submittedName>
        <fullName evidence="2">Uncharacterized protein</fullName>
    </submittedName>
</protein>
<sequence>MVRRRVSALARDSLSVRPRTAGTATRDNHSPNSVQHHQRHNTDTFEDDVIQATVLKVDTEAKEVFDVQMSVYDAPIDAAFLSV</sequence>
<gene>
    <name evidence="2" type="ORF">APLA_LOCUS7808</name>
    <name evidence="3" type="ORF">APLA_LOCUS8834</name>
</gene>
<feature type="compositionally biased region" description="Polar residues" evidence="1">
    <location>
        <begin position="22"/>
        <end position="35"/>
    </location>
</feature>
<name>A0A8S0ZXH7_ARCPL</name>
<evidence type="ECO:0000313" key="2">
    <source>
        <dbReference type="EMBL" id="CAB3239523.1"/>
    </source>
</evidence>
<evidence type="ECO:0000313" key="4">
    <source>
        <dbReference type="Proteomes" id="UP000494106"/>
    </source>
</evidence>
<dbReference type="EMBL" id="CADEBC010000503">
    <property type="protein sequence ID" value="CAB3239523.1"/>
    <property type="molecule type" value="Genomic_DNA"/>
</dbReference>
<evidence type="ECO:0000256" key="1">
    <source>
        <dbReference type="SAM" id="MobiDB-lite"/>
    </source>
</evidence>